<dbReference type="Proteomes" id="UP000232875">
    <property type="component" value="Unassembled WGS sequence"/>
</dbReference>
<keyword evidence="3" id="KW-1185">Reference proteome</keyword>
<organism evidence="2 3">
    <name type="scientific">Malassezia vespertilionis</name>
    <dbReference type="NCBI Taxonomy" id="2020962"/>
    <lineage>
        <taxon>Eukaryota</taxon>
        <taxon>Fungi</taxon>
        <taxon>Dikarya</taxon>
        <taxon>Basidiomycota</taxon>
        <taxon>Ustilaginomycotina</taxon>
        <taxon>Malasseziomycetes</taxon>
        <taxon>Malasseziales</taxon>
        <taxon>Malasseziaceae</taxon>
        <taxon>Malassezia</taxon>
    </lineage>
</organism>
<gene>
    <name evidence="2" type="ORF">MVES_000693</name>
</gene>
<accession>A0A2N1JFV8</accession>
<dbReference type="Gene3D" id="1.25.40.10">
    <property type="entry name" value="Tetratricopeptide repeat domain"/>
    <property type="match status" value="1"/>
</dbReference>
<name>A0A2N1JFV8_9BASI</name>
<evidence type="ECO:0000313" key="2">
    <source>
        <dbReference type="EMBL" id="PKI85425.1"/>
    </source>
</evidence>
<evidence type="ECO:0000313" key="3">
    <source>
        <dbReference type="Proteomes" id="UP000232875"/>
    </source>
</evidence>
<dbReference type="InterPro" id="IPR002885">
    <property type="entry name" value="PPR_rpt"/>
</dbReference>
<reference evidence="2 3" key="1">
    <citation type="submission" date="2017-10" db="EMBL/GenBank/DDBJ databases">
        <title>A novel species of cold-tolerant Malassezia isolated from bats.</title>
        <authorList>
            <person name="Lorch J.M."/>
            <person name="Palmer J.M."/>
            <person name="Vanderwolf K.J."/>
            <person name="Schmidt K.Z."/>
            <person name="Verant M.L."/>
            <person name="Weller T.J."/>
            <person name="Blehert D.S."/>
        </authorList>
    </citation>
    <scope>NUCLEOTIDE SEQUENCE [LARGE SCALE GENOMIC DNA]</scope>
    <source>
        <strain evidence="2 3">NWHC:44797-103</strain>
    </source>
</reference>
<dbReference type="NCBIfam" id="TIGR00756">
    <property type="entry name" value="PPR"/>
    <property type="match status" value="1"/>
</dbReference>
<dbReference type="PROSITE" id="PS51375">
    <property type="entry name" value="PPR"/>
    <property type="match status" value="1"/>
</dbReference>
<dbReference type="EMBL" id="KZ454987">
    <property type="protein sequence ID" value="PKI85425.1"/>
    <property type="molecule type" value="Genomic_DNA"/>
</dbReference>
<proteinExistence type="predicted"/>
<protein>
    <submittedName>
        <fullName evidence="2">Uncharacterized protein</fullName>
    </submittedName>
</protein>
<sequence>MRIVPKKEQSPSAIQPKLRDHLFQTSHDVAELAHTQDPRAAFKDAEKLLFERMTEWHALARKMRAKHADASAHIHPQLAAAAWNQVINLAVRASSPSAAWRLYCKMKRNHIRPTARTYAGYFAALTSMVRDKRINMQESRSWLEHLPKLYQGLDQLQRDAAMRHDAVDEIAGRREFTAPFKRHTAHAACKDPQAIVSAYSSYISLLFALDNPEEGLAVFNAVCPDPYPGNAYTQSSECLPRTMFATAPFYSATLRDIGMSKMRLETKHAVVRDLWSRWQYDIMRASRMPSKRPVVLDAIAVKTLLWTLQLGRPEEAAREVSAMLGTYVGVPFTPAPGIIQYTVPTDWTPLHFTNASLLVDALSFYTQVGMPQCVVDCYTYAEKTKDASGAVQPSTIRDAVVLAERAHAALRKEIGR</sequence>
<feature type="repeat" description="PPR" evidence="1">
    <location>
        <begin position="79"/>
        <end position="113"/>
    </location>
</feature>
<dbReference type="OrthoDB" id="3342562at2759"/>
<dbReference type="InterPro" id="IPR011990">
    <property type="entry name" value="TPR-like_helical_dom_sf"/>
</dbReference>
<evidence type="ECO:0000256" key="1">
    <source>
        <dbReference type="PROSITE-ProRule" id="PRU00708"/>
    </source>
</evidence>
<dbReference type="STRING" id="2020962.A0A2N1JFV8"/>
<dbReference type="AlphaFoldDB" id="A0A2N1JFV8"/>